<dbReference type="EMBL" id="ABJB010633632">
    <property type="status" value="NOT_ANNOTATED_CDS"/>
    <property type="molecule type" value="Genomic_DNA"/>
</dbReference>
<dbReference type="InParanoid" id="B7PTR7"/>
<dbReference type="HOGENOM" id="CLU_2564956_0_0_1"/>
<evidence type="ECO:0000256" key="1">
    <source>
        <dbReference type="SAM" id="MobiDB-lite"/>
    </source>
</evidence>
<evidence type="ECO:0000313" key="5">
    <source>
        <dbReference type="Proteomes" id="UP000001555"/>
    </source>
</evidence>
<keyword evidence="5" id="KW-1185">Reference proteome</keyword>
<accession>B7PTR7</accession>
<protein>
    <recommendedName>
        <fullName evidence="6">Secreted protein</fullName>
    </recommendedName>
</protein>
<reference evidence="4" key="2">
    <citation type="submission" date="2020-05" db="UniProtKB">
        <authorList>
            <consortium name="EnsemblMetazoa"/>
        </authorList>
    </citation>
    <scope>IDENTIFICATION</scope>
    <source>
        <strain evidence="4">wikel</strain>
    </source>
</reference>
<feature type="non-terminal residue" evidence="3">
    <location>
        <position position="1"/>
    </location>
</feature>
<proteinExistence type="predicted"/>
<evidence type="ECO:0000313" key="3">
    <source>
        <dbReference type="EMBL" id="EEC09989.1"/>
    </source>
</evidence>
<name>B7PTR7_IXOSC</name>
<gene>
    <name evidence="3" type="ORF">IscW_ISCW008107</name>
</gene>
<feature type="region of interest" description="Disordered" evidence="1">
    <location>
        <begin position="23"/>
        <end position="42"/>
    </location>
</feature>
<organism>
    <name type="scientific">Ixodes scapularis</name>
    <name type="common">Black-legged tick</name>
    <name type="synonym">Deer tick</name>
    <dbReference type="NCBI Taxonomy" id="6945"/>
    <lineage>
        <taxon>Eukaryota</taxon>
        <taxon>Metazoa</taxon>
        <taxon>Ecdysozoa</taxon>
        <taxon>Arthropoda</taxon>
        <taxon>Chelicerata</taxon>
        <taxon>Arachnida</taxon>
        <taxon>Acari</taxon>
        <taxon>Parasitiformes</taxon>
        <taxon>Ixodida</taxon>
        <taxon>Ixodoidea</taxon>
        <taxon>Ixodidae</taxon>
        <taxon>Ixodinae</taxon>
        <taxon>Ixodes</taxon>
    </lineage>
</organism>
<evidence type="ECO:0008006" key="6">
    <source>
        <dbReference type="Google" id="ProtNLM"/>
    </source>
</evidence>
<dbReference type="AlphaFoldDB" id="B7PTR7"/>
<feature type="non-terminal residue" evidence="3">
    <location>
        <position position="82"/>
    </location>
</feature>
<sequence length="82" mass="8410">ISPSSRSRSLLLLPLAGPILCVPGPRSRSESGSSARSSPRCLPLRRSRESAVAASSGDGTFFGLVAADASQDGALVLLRSDD</sequence>
<evidence type="ECO:0000256" key="2">
    <source>
        <dbReference type="SAM" id="SignalP"/>
    </source>
</evidence>
<feature type="chain" id="PRO_5014568124" description="Secreted protein" evidence="2">
    <location>
        <begin position="22"/>
        <end position="82"/>
    </location>
</feature>
<dbReference type="PaxDb" id="6945-B7PTR7"/>
<feature type="signal peptide" evidence="2">
    <location>
        <begin position="1"/>
        <end position="21"/>
    </location>
</feature>
<dbReference type="EMBL" id="DS787780">
    <property type="protein sequence ID" value="EEC09989.1"/>
    <property type="molecule type" value="Genomic_DNA"/>
</dbReference>
<dbReference type="VEuPathDB" id="VectorBase:ISCW008107"/>
<dbReference type="EnsemblMetazoa" id="ISCW008107-RA">
    <property type="protein sequence ID" value="ISCW008107-PA"/>
    <property type="gene ID" value="ISCW008107"/>
</dbReference>
<evidence type="ECO:0000313" key="4">
    <source>
        <dbReference type="EnsemblMetazoa" id="ISCW008107-PA"/>
    </source>
</evidence>
<dbReference type="Proteomes" id="UP000001555">
    <property type="component" value="Unassembled WGS sequence"/>
</dbReference>
<keyword evidence="2" id="KW-0732">Signal</keyword>
<reference evidence="3 5" key="1">
    <citation type="submission" date="2008-03" db="EMBL/GenBank/DDBJ databases">
        <title>Annotation of Ixodes scapularis.</title>
        <authorList>
            <consortium name="Ixodes scapularis Genome Project Consortium"/>
            <person name="Caler E."/>
            <person name="Hannick L.I."/>
            <person name="Bidwell S."/>
            <person name="Joardar V."/>
            <person name="Thiagarajan M."/>
            <person name="Amedeo P."/>
            <person name="Galinsky K.J."/>
            <person name="Schobel S."/>
            <person name="Inman J."/>
            <person name="Hostetler J."/>
            <person name="Miller J."/>
            <person name="Hammond M."/>
            <person name="Megy K."/>
            <person name="Lawson D."/>
            <person name="Kodira C."/>
            <person name="Sutton G."/>
            <person name="Meyer J."/>
            <person name="Hill C.A."/>
            <person name="Birren B."/>
            <person name="Nene V."/>
            <person name="Collins F."/>
            <person name="Alarcon-Chaidez F."/>
            <person name="Wikel S."/>
            <person name="Strausberg R."/>
        </authorList>
    </citation>
    <scope>NUCLEOTIDE SEQUENCE [LARGE SCALE GENOMIC DNA]</scope>
    <source>
        <strain evidence="5">Wikel</strain>
        <strain evidence="3">Wikel colony</strain>
    </source>
</reference>